<dbReference type="GO" id="GO:0005506">
    <property type="term" value="F:iron ion binding"/>
    <property type="evidence" value="ECO:0007669"/>
    <property type="project" value="InterPro"/>
</dbReference>
<feature type="chain" id="PRO_5011651694" evidence="8">
    <location>
        <begin position="24"/>
        <end position="152"/>
    </location>
</feature>
<dbReference type="GO" id="GO:0042597">
    <property type="term" value="C:periplasmic space"/>
    <property type="evidence" value="ECO:0007669"/>
    <property type="project" value="InterPro"/>
</dbReference>
<dbReference type="Proteomes" id="UP000198893">
    <property type="component" value="Unassembled WGS sequence"/>
</dbReference>
<keyword evidence="2 7" id="KW-0349">Heme</keyword>
<evidence type="ECO:0000313" key="10">
    <source>
        <dbReference type="Proteomes" id="UP000198893"/>
    </source>
</evidence>
<accession>A0A1H8NJU0</accession>
<keyword evidence="1" id="KW-0813">Transport</keyword>
<keyword evidence="10" id="KW-1185">Reference proteome</keyword>
<evidence type="ECO:0000256" key="1">
    <source>
        <dbReference type="ARBA" id="ARBA00022448"/>
    </source>
</evidence>
<organism evidence="9 10">
    <name type="scientific">Salinihabitans flavidus</name>
    <dbReference type="NCBI Taxonomy" id="569882"/>
    <lineage>
        <taxon>Bacteria</taxon>
        <taxon>Pseudomonadati</taxon>
        <taxon>Pseudomonadota</taxon>
        <taxon>Alphaproteobacteria</taxon>
        <taxon>Rhodobacterales</taxon>
        <taxon>Roseobacteraceae</taxon>
        <taxon>Salinihabitans</taxon>
    </lineage>
</organism>
<evidence type="ECO:0000256" key="3">
    <source>
        <dbReference type="ARBA" id="ARBA00022723"/>
    </source>
</evidence>
<dbReference type="InterPro" id="IPR012127">
    <property type="entry name" value="Cyt_c_prime"/>
</dbReference>
<protein>
    <submittedName>
        <fullName evidence="9">Cytochrome c556</fullName>
    </submittedName>
</protein>
<evidence type="ECO:0000256" key="2">
    <source>
        <dbReference type="ARBA" id="ARBA00022617"/>
    </source>
</evidence>
<feature type="signal peptide" evidence="8">
    <location>
        <begin position="1"/>
        <end position="23"/>
    </location>
</feature>
<dbReference type="GO" id="GO:0020037">
    <property type="term" value="F:heme binding"/>
    <property type="evidence" value="ECO:0007669"/>
    <property type="project" value="InterPro"/>
</dbReference>
<evidence type="ECO:0000313" key="9">
    <source>
        <dbReference type="EMBL" id="SEO29880.1"/>
    </source>
</evidence>
<name>A0A1H8NJU0_9RHOB</name>
<dbReference type="InterPro" id="IPR010980">
    <property type="entry name" value="Cyt_c/b562"/>
</dbReference>
<sequence length="152" mass="16340">MKRIFATTALAVALSFGAGISTAQDAAIEARQNLMQLQAFNLGQLGAMAKGEMPYDAEQAQVAADNLVALARLDQSAMWPEGSDSFATDKTRAKPAIWDNFSDLMEKDQALVEAAVAMQEIAGTDLDALRGRMEQVGKACGACHEDYREPKN</sequence>
<dbReference type="SUPFAM" id="SSF47175">
    <property type="entry name" value="Cytochromes"/>
    <property type="match status" value="1"/>
</dbReference>
<evidence type="ECO:0000256" key="8">
    <source>
        <dbReference type="SAM" id="SignalP"/>
    </source>
</evidence>
<dbReference type="OrthoDB" id="7596534at2"/>
<keyword evidence="8" id="KW-0732">Signal</keyword>
<dbReference type="GO" id="GO:0009055">
    <property type="term" value="F:electron transfer activity"/>
    <property type="evidence" value="ECO:0007669"/>
    <property type="project" value="InterPro"/>
</dbReference>
<evidence type="ECO:0000256" key="4">
    <source>
        <dbReference type="ARBA" id="ARBA00022982"/>
    </source>
</evidence>
<comment type="PTM">
    <text evidence="7">Binds 1 heme group per subunit.</text>
</comment>
<feature type="binding site" description="axial binding residue" evidence="6">
    <location>
        <position position="144"/>
    </location>
    <ligand>
        <name>heme c</name>
        <dbReference type="ChEBI" id="CHEBI:61717"/>
    </ligand>
    <ligandPart>
        <name>Fe</name>
        <dbReference type="ChEBI" id="CHEBI:18248"/>
    </ligandPart>
</feature>
<keyword evidence="4" id="KW-0249">Electron transport</keyword>
<dbReference type="Pfam" id="PF01322">
    <property type="entry name" value="Cytochrom_C_2"/>
    <property type="match status" value="1"/>
</dbReference>
<dbReference type="GO" id="GO:0022900">
    <property type="term" value="P:electron transport chain"/>
    <property type="evidence" value="ECO:0007669"/>
    <property type="project" value="InterPro"/>
</dbReference>
<dbReference type="AlphaFoldDB" id="A0A1H8NJU0"/>
<evidence type="ECO:0000256" key="7">
    <source>
        <dbReference type="PIRSR" id="PIRSR000027-2"/>
    </source>
</evidence>
<dbReference type="PIRSF" id="PIRSF000027">
    <property type="entry name" value="Cytc_c_prime"/>
    <property type="match status" value="1"/>
</dbReference>
<dbReference type="RefSeq" id="WP_093115832.1">
    <property type="nucleotide sequence ID" value="NZ_FODS01000003.1"/>
</dbReference>
<evidence type="ECO:0000256" key="5">
    <source>
        <dbReference type="ARBA" id="ARBA00023004"/>
    </source>
</evidence>
<reference evidence="9 10" key="1">
    <citation type="submission" date="2016-10" db="EMBL/GenBank/DDBJ databases">
        <authorList>
            <person name="de Groot N.N."/>
        </authorList>
    </citation>
    <scope>NUCLEOTIDE SEQUENCE [LARGE SCALE GENOMIC DNA]</scope>
    <source>
        <strain evidence="9 10">DSM 27842</strain>
    </source>
</reference>
<evidence type="ECO:0000256" key="6">
    <source>
        <dbReference type="PIRSR" id="PIRSR000027-1"/>
    </source>
</evidence>
<dbReference type="InterPro" id="IPR002321">
    <property type="entry name" value="Cyt_c_II"/>
</dbReference>
<feature type="binding site" description="covalent" evidence="7">
    <location>
        <position position="140"/>
    </location>
    <ligand>
        <name>heme c</name>
        <dbReference type="ChEBI" id="CHEBI:61717"/>
    </ligand>
</feature>
<dbReference type="Gene3D" id="1.20.120.10">
    <property type="entry name" value="Cytochrome c/b562"/>
    <property type="match status" value="1"/>
</dbReference>
<proteinExistence type="predicted"/>
<feature type="binding site" description="covalent" evidence="7">
    <location>
        <position position="143"/>
    </location>
    <ligand>
        <name>heme c</name>
        <dbReference type="ChEBI" id="CHEBI:61717"/>
    </ligand>
</feature>
<dbReference type="STRING" id="569882.SAMN04490248_103219"/>
<gene>
    <name evidence="9" type="ORF">SAMN04490248_103219</name>
</gene>
<keyword evidence="3 6" id="KW-0479">Metal-binding</keyword>
<keyword evidence="5 6" id="KW-0408">Iron</keyword>
<dbReference type="PROSITE" id="PS51009">
    <property type="entry name" value="CYTCII"/>
    <property type="match status" value="1"/>
</dbReference>
<dbReference type="EMBL" id="FODS01000003">
    <property type="protein sequence ID" value="SEO29880.1"/>
    <property type="molecule type" value="Genomic_DNA"/>
</dbReference>